<dbReference type="PROSITE" id="PS50075">
    <property type="entry name" value="CARRIER"/>
    <property type="match status" value="1"/>
</dbReference>
<evidence type="ECO:0000259" key="1">
    <source>
        <dbReference type="PROSITE" id="PS50075"/>
    </source>
</evidence>
<reference evidence="2" key="1">
    <citation type="journal article" date="2023" name="Int. J. Syst. Evol. Microbiol.">
        <title>Mesoterricola silvestris gen. nov., sp. nov., Mesoterricola sediminis sp. nov., Geothrix oryzae sp. nov., Geothrix edaphica sp. nov., Geothrix rubra sp. nov., and Geothrix limicola sp. nov., six novel members of Acidobacteriota isolated from soils.</title>
        <authorList>
            <person name="Itoh H."/>
            <person name="Sugisawa Y."/>
            <person name="Mise K."/>
            <person name="Xu Z."/>
            <person name="Kuniyasu M."/>
            <person name="Ushijima N."/>
            <person name="Kawano K."/>
            <person name="Kobayashi E."/>
            <person name="Shiratori Y."/>
            <person name="Masuda Y."/>
            <person name="Senoo K."/>
        </authorList>
    </citation>
    <scope>NUCLEOTIDE SEQUENCE</scope>
    <source>
        <strain evidence="2">W786</strain>
    </source>
</reference>
<dbReference type="RefSeq" id="WP_243331210.1">
    <property type="nucleotide sequence ID" value="NZ_AP027081.1"/>
</dbReference>
<dbReference type="Proteomes" id="UP001228113">
    <property type="component" value="Chromosome"/>
</dbReference>
<organism evidence="2 3">
    <name type="scientific">Mesoterricola sediminis</name>
    <dbReference type="NCBI Taxonomy" id="2927980"/>
    <lineage>
        <taxon>Bacteria</taxon>
        <taxon>Pseudomonadati</taxon>
        <taxon>Acidobacteriota</taxon>
        <taxon>Holophagae</taxon>
        <taxon>Holophagales</taxon>
        <taxon>Holophagaceae</taxon>
        <taxon>Mesoterricola</taxon>
    </lineage>
</organism>
<dbReference type="Gene3D" id="1.10.1200.10">
    <property type="entry name" value="ACP-like"/>
    <property type="match status" value="1"/>
</dbReference>
<dbReference type="Pfam" id="PF00550">
    <property type="entry name" value="PP-binding"/>
    <property type="match status" value="1"/>
</dbReference>
<dbReference type="KEGG" id="msea:METESE_06450"/>
<sequence>MLNPGNASTPVRTPEDILRWVRQTLHQQFRLDPRTVTPEANLFTDLGLDSIDEVELAQHMQEYTGRRLQPDEFRLMYTVQDVVDCVQAMMSA</sequence>
<protein>
    <submittedName>
        <fullName evidence="2">Acyl carrier protein</fullName>
    </submittedName>
</protein>
<evidence type="ECO:0000313" key="3">
    <source>
        <dbReference type="Proteomes" id="UP001228113"/>
    </source>
</evidence>
<dbReference type="NCBIfam" id="NF003757">
    <property type="entry name" value="PRK05350.1"/>
    <property type="match status" value="1"/>
</dbReference>
<dbReference type="AlphaFoldDB" id="A0AA48GQF6"/>
<proteinExistence type="predicted"/>
<name>A0AA48GQF6_9BACT</name>
<dbReference type="InterPro" id="IPR036736">
    <property type="entry name" value="ACP-like_sf"/>
</dbReference>
<keyword evidence="3" id="KW-1185">Reference proteome</keyword>
<accession>A0AA48GQF6</accession>
<feature type="domain" description="Carrier" evidence="1">
    <location>
        <begin position="15"/>
        <end position="90"/>
    </location>
</feature>
<gene>
    <name evidence="2" type="primary">acpP_2</name>
    <name evidence="2" type="ORF">METESE_06450</name>
</gene>
<evidence type="ECO:0000313" key="2">
    <source>
        <dbReference type="EMBL" id="BDU75687.1"/>
    </source>
</evidence>
<dbReference type="InterPro" id="IPR009081">
    <property type="entry name" value="PP-bd_ACP"/>
</dbReference>
<dbReference type="EMBL" id="AP027081">
    <property type="protein sequence ID" value="BDU75687.1"/>
    <property type="molecule type" value="Genomic_DNA"/>
</dbReference>
<dbReference type="SUPFAM" id="SSF47336">
    <property type="entry name" value="ACP-like"/>
    <property type="match status" value="1"/>
</dbReference>